<name>A0ABQ9GXL9_9NEOP</name>
<keyword evidence="3" id="KW-1185">Reference proteome</keyword>
<sequence length="307" mass="33762">MASFGNISRRRRCMLPSDGCAAPASSEHTRTGTSVGARGLEPTSLKLLVGTLNQMKRRGARMKGRGKWDIRRKLDNQWHCLARFSHAEIRDLPRTGYAHSTTGPLHAMQFRDFKCSGDAHVSIYHPYRSRISRPRMRKGGRGGAVIRLRAFHLGESASILGGVAPALSHAGVVLNDAALVGGFSTGSPVSPSLAFQRLFIHRYTLISSQAQTSALHIWKVTPVKKLSAARRSRRRRVAETMSDLFDLRALSAGGVKRVRFARRGSILLQKREIPQVVLETNLAGNSYVVNHLRIIVGSILLCEVAKG</sequence>
<evidence type="ECO:0000256" key="1">
    <source>
        <dbReference type="SAM" id="MobiDB-lite"/>
    </source>
</evidence>
<feature type="region of interest" description="Disordered" evidence="1">
    <location>
        <begin position="18"/>
        <end position="37"/>
    </location>
</feature>
<evidence type="ECO:0000313" key="3">
    <source>
        <dbReference type="Proteomes" id="UP001159363"/>
    </source>
</evidence>
<dbReference type="Proteomes" id="UP001159363">
    <property type="component" value="Chromosome 7"/>
</dbReference>
<reference evidence="2 3" key="1">
    <citation type="submission" date="2023-02" db="EMBL/GenBank/DDBJ databases">
        <title>LHISI_Scaffold_Assembly.</title>
        <authorList>
            <person name="Stuart O.P."/>
            <person name="Cleave R."/>
            <person name="Magrath M.J.L."/>
            <person name="Mikheyev A.S."/>
        </authorList>
    </citation>
    <scope>NUCLEOTIDE SEQUENCE [LARGE SCALE GENOMIC DNA]</scope>
    <source>
        <strain evidence="2">Daus_M_001</strain>
        <tissue evidence="2">Leg muscle</tissue>
    </source>
</reference>
<organism evidence="2 3">
    <name type="scientific">Dryococelus australis</name>
    <dbReference type="NCBI Taxonomy" id="614101"/>
    <lineage>
        <taxon>Eukaryota</taxon>
        <taxon>Metazoa</taxon>
        <taxon>Ecdysozoa</taxon>
        <taxon>Arthropoda</taxon>
        <taxon>Hexapoda</taxon>
        <taxon>Insecta</taxon>
        <taxon>Pterygota</taxon>
        <taxon>Neoptera</taxon>
        <taxon>Polyneoptera</taxon>
        <taxon>Phasmatodea</taxon>
        <taxon>Verophasmatodea</taxon>
        <taxon>Anareolatae</taxon>
        <taxon>Phasmatidae</taxon>
        <taxon>Eurycanthinae</taxon>
        <taxon>Dryococelus</taxon>
    </lineage>
</organism>
<comment type="caution">
    <text evidence="2">The sequence shown here is derived from an EMBL/GenBank/DDBJ whole genome shotgun (WGS) entry which is preliminary data.</text>
</comment>
<evidence type="ECO:0000313" key="2">
    <source>
        <dbReference type="EMBL" id="KAJ8876743.1"/>
    </source>
</evidence>
<accession>A0ABQ9GXL9</accession>
<protein>
    <submittedName>
        <fullName evidence="2">Uncharacterized protein</fullName>
    </submittedName>
</protein>
<dbReference type="EMBL" id="JARBHB010000008">
    <property type="protein sequence ID" value="KAJ8876743.1"/>
    <property type="molecule type" value="Genomic_DNA"/>
</dbReference>
<proteinExistence type="predicted"/>
<gene>
    <name evidence="2" type="ORF">PR048_021190</name>
</gene>